<dbReference type="InterPro" id="IPR003329">
    <property type="entry name" value="Cytidylyl_trans"/>
</dbReference>
<protein>
    <submittedName>
        <fullName evidence="1">CMP-N,N'-diacetyllegionaminic acid synthase</fullName>
        <ecNumber evidence="1">2.7.7.82</ecNumber>
    </submittedName>
</protein>
<dbReference type="Gene3D" id="3.90.550.10">
    <property type="entry name" value="Spore Coat Polysaccharide Biosynthesis Protein SpsA, Chain A"/>
    <property type="match status" value="1"/>
</dbReference>
<dbReference type="PANTHER" id="PTHR21485">
    <property type="entry name" value="HAD SUPERFAMILY MEMBERS CMAS AND KDSC"/>
    <property type="match status" value="1"/>
</dbReference>
<dbReference type="EC" id="2.7.7.82" evidence="1"/>
<dbReference type="EMBL" id="JAUSUA010000002">
    <property type="protein sequence ID" value="MDQ0206932.1"/>
    <property type="molecule type" value="Genomic_DNA"/>
</dbReference>
<evidence type="ECO:0000313" key="2">
    <source>
        <dbReference type="Proteomes" id="UP001225034"/>
    </source>
</evidence>
<evidence type="ECO:0000313" key="1">
    <source>
        <dbReference type="EMBL" id="MDQ0206932.1"/>
    </source>
</evidence>
<dbReference type="InterPro" id="IPR029044">
    <property type="entry name" value="Nucleotide-diphossugar_trans"/>
</dbReference>
<reference evidence="1 2" key="1">
    <citation type="submission" date="2023-07" db="EMBL/GenBank/DDBJ databases">
        <title>Genomic Encyclopedia of Type Strains, Phase IV (KMG-IV): sequencing the most valuable type-strain genomes for metagenomic binning, comparative biology and taxonomic classification.</title>
        <authorList>
            <person name="Goeker M."/>
        </authorList>
    </citation>
    <scope>NUCLEOTIDE SEQUENCE [LARGE SCALE GENOMIC DNA]</scope>
    <source>
        <strain evidence="1 2">DSM 19154</strain>
    </source>
</reference>
<dbReference type="PANTHER" id="PTHR21485:SF6">
    <property type="entry name" value="N-ACYLNEURAMINATE CYTIDYLYLTRANSFERASE-RELATED"/>
    <property type="match status" value="1"/>
</dbReference>
<accession>A0ABT9YGD9</accession>
<dbReference type="CDD" id="cd02513">
    <property type="entry name" value="CMP-NeuAc_Synthase"/>
    <property type="match status" value="1"/>
</dbReference>
<proteinExistence type="predicted"/>
<gene>
    <name evidence="1" type="ORF">J2S05_001731</name>
</gene>
<organism evidence="1 2">
    <name type="scientific">Alkalicoccobacillus murimartini</name>
    <dbReference type="NCBI Taxonomy" id="171685"/>
    <lineage>
        <taxon>Bacteria</taxon>
        <taxon>Bacillati</taxon>
        <taxon>Bacillota</taxon>
        <taxon>Bacilli</taxon>
        <taxon>Bacillales</taxon>
        <taxon>Bacillaceae</taxon>
        <taxon>Alkalicoccobacillus</taxon>
    </lineage>
</organism>
<dbReference type="GO" id="GO:0016779">
    <property type="term" value="F:nucleotidyltransferase activity"/>
    <property type="evidence" value="ECO:0007669"/>
    <property type="project" value="UniProtKB-KW"/>
</dbReference>
<dbReference type="InterPro" id="IPR050793">
    <property type="entry name" value="CMP-NeuNAc_synthase"/>
</dbReference>
<dbReference type="Pfam" id="PF02348">
    <property type="entry name" value="CTP_transf_3"/>
    <property type="match status" value="1"/>
</dbReference>
<keyword evidence="1" id="KW-0548">Nucleotidyltransferase</keyword>
<dbReference type="Proteomes" id="UP001225034">
    <property type="component" value="Unassembled WGS sequence"/>
</dbReference>
<comment type="caution">
    <text evidence="1">The sequence shown here is derived from an EMBL/GenBank/DDBJ whole genome shotgun (WGS) entry which is preliminary data.</text>
</comment>
<name>A0ABT9YGD9_9BACI</name>
<sequence length="236" mass="26531">MKELYQNKRIVAIIPARGGSKGIPKKNIILVNGKPLIQYSIDAALQSNYIDDVLVSTECPEIARISREVGAKVPFLRPPHLALDESKTIDSIVYTIVEQKKRGIEYDLIVVLQPTQPLRKSWHVDHSIEQIEGSQHNGLVSVSKVKDHPILIRQLHSDHTVSSLLSQTSTVRRQDFSDYYKVNGAIYINKASSLTNNTSLNDNSLAFVMDQKYDLDIDNPLDLELLKIILSNPEHA</sequence>
<keyword evidence="2" id="KW-1185">Reference proteome</keyword>
<dbReference type="SUPFAM" id="SSF53448">
    <property type="entry name" value="Nucleotide-diphospho-sugar transferases"/>
    <property type="match status" value="1"/>
</dbReference>
<keyword evidence="1" id="KW-0808">Transferase</keyword>